<dbReference type="Proteomes" id="UP001469365">
    <property type="component" value="Unassembled WGS sequence"/>
</dbReference>
<keyword evidence="3" id="KW-1185">Reference proteome</keyword>
<dbReference type="EMBL" id="JBBPCC010000014">
    <property type="protein sequence ID" value="MEK8130301.1"/>
    <property type="molecule type" value="Genomic_DNA"/>
</dbReference>
<keyword evidence="1" id="KW-0812">Transmembrane</keyword>
<protein>
    <submittedName>
        <fullName evidence="2">Uncharacterized protein</fullName>
    </submittedName>
</protein>
<keyword evidence="1" id="KW-1133">Transmembrane helix</keyword>
<name>A0ABU9DN59_9BACL</name>
<accession>A0ABU9DN59</accession>
<evidence type="ECO:0000313" key="2">
    <source>
        <dbReference type="EMBL" id="MEK8130301.1"/>
    </source>
</evidence>
<evidence type="ECO:0000256" key="1">
    <source>
        <dbReference type="SAM" id="Phobius"/>
    </source>
</evidence>
<proteinExistence type="predicted"/>
<keyword evidence="1" id="KW-0472">Membrane</keyword>
<comment type="caution">
    <text evidence="2">The sequence shown here is derived from an EMBL/GenBank/DDBJ whole genome shotgun (WGS) entry which is preliminary data.</text>
</comment>
<feature type="transmembrane region" description="Helical" evidence="1">
    <location>
        <begin position="7"/>
        <end position="26"/>
    </location>
</feature>
<sequence>MNVKKRVLPLAGMFVLGIIGGSALMYNDTVYHSIREVLDQGATQNAIGSNPGITPQSLSSMDIETAMLLVQSNRAALMDNQFNDQLNAVKLKTEELAKQNAVLAVIKAELAKISPDAKSTDKISASAELTTALSQANIVASLKVKGDLDTLHQQMLSKVDAINNALQMDMLRLQSLMTKRNEALVETTNLLEKKATRPPVVLDRMR</sequence>
<evidence type="ECO:0000313" key="3">
    <source>
        <dbReference type="Proteomes" id="UP001469365"/>
    </source>
</evidence>
<dbReference type="RefSeq" id="WP_341417435.1">
    <property type="nucleotide sequence ID" value="NZ_JBBPCC010000014.1"/>
</dbReference>
<organism evidence="2 3">
    <name type="scientific">Paenibacillus filicis</name>
    <dbReference type="NCBI Taxonomy" id="669464"/>
    <lineage>
        <taxon>Bacteria</taxon>
        <taxon>Bacillati</taxon>
        <taxon>Bacillota</taxon>
        <taxon>Bacilli</taxon>
        <taxon>Bacillales</taxon>
        <taxon>Paenibacillaceae</taxon>
        <taxon>Paenibacillus</taxon>
    </lineage>
</organism>
<reference evidence="2 3" key="1">
    <citation type="submission" date="2024-04" db="EMBL/GenBank/DDBJ databases">
        <title>draft genome sequnece of Paenibacillus filicis.</title>
        <authorList>
            <person name="Kim D.-U."/>
        </authorList>
    </citation>
    <scope>NUCLEOTIDE SEQUENCE [LARGE SCALE GENOMIC DNA]</scope>
    <source>
        <strain evidence="2 3">KACC14197</strain>
    </source>
</reference>
<gene>
    <name evidence="2" type="ORF">WMW72_20560</name>
</gene>